<protein>
    <recommendedName>
        <fullName evidence="10">Charged multivesicular body protein 6</fullName>
    </recommendedName>
</protein>
<dbReference type="GO" id="GO:0032511">
    <property type="term" value="P:late endosome to vacuole transport via multivesicular body sorting pathway"/>
    <property type="evidence" value="ECO:0007669"/>
    <property type="project" value="TreeGrafter"/>
</dbReference>
<dbReference type="EMBL" id="GIBP01008132">
    <property type="protein sequence ID" value="NDV37101.1"/>
    <property type="molecule type" value="Transcribed_RNA"/>
</dbReference>
<feature type="coiled-coil region" evidence="7">
    <location>
        <begin position="29"/>
        <end position="92"/>
    </location>
</feature>
<evidence type="ECO:0000256" key="4">
    <source>
        <dbReference type="ARBA" id="ARBA00022753"/>
    </source>
</evidence>
<evidence type="ECO:0000256" key="7">
    <source>
        <dbReference type="SAM" id="Coils"/>
    </source>
</evidence>
<keyword evidence="6" id="KW-0472">Membrane</keyword>
<dbReference type="Gene3D" id="6.10.140.1230">
    <property type="match status" value="1"/>
</dbReference>
<evidence type="ECO:0000256" key="1">
    <source>
        <dbReference type="ARBA" id="ARBA00004608"/>
    </source>
</evidence>
<feature type="compositionally biased region" description="Low complexity" evidence="8">
    <location>
        <begin position="174"/>
        <end position="189"/>
    </location>
</feature>
<dbReference type="GO" id="GO:0000815">
    <property type="term" value="C:ESCRT III complex"/>
    <property type="evidence" value="ECO:0007669"/>
    <property type="project" value="TreeGrafter"/>
</dbReference>
<evidence type="ECO:0000256" key="8">
    <source>
        <dbReference type="SAM" id="MobiDB-lite"/>
    </source>
</evidence>
<dbReference type="PANTHER" id="PTHR22761:SF5">
    <property type="entry name" value="CHARGED MULTIVESICULAR BODY PROTEIN 6"/>
    <property type="match status" value="1"/>
</dbReference>
<dbReference type="Pfam" id="PF03357">
    <property type="entry name" value="Snf7"/>
    <property type="match status" value="1"/>
</dbReference>
<organism evidence="9">
    <name type="scientific">Arcella intermedia</name>
    <dbReference type="NCBI Taxonomy" id="1963864"/>
    <lineage>
        <taxon>Eukaryota</taxon>
        <taxon>Amoebozoa</taxon>
        <taxon>Tubulinea</taxon>
        <taxon>Elardia</taxon>
        <taxon>Arcellinida</taxon>
        <taxon>Sphaerothecina</taxon>
        <taxon>Arcellidae</taxon>
        <taxon>Arcella</taxon>
    </lineage>
</organism>
<keyword evidence="3" id="KW-0813">Transport</keyword>
<sequence>MFGSKETVDAEAEHDKAVLALKTQRDQLKKFMKRVNMQLEKEVEMAKRLMAEGKKDKARYCLRKKRMQQNLIQQAEQNLQNIEEMINTIEFAQIQQKVMDNLKKGNEALKKLQSMSVEEVEDILLDTKEALEYQQEVDRLMSESLTQEDDAEILKELEALTFVEKGPEIQFPEVPTHEPIITPTPTTQPEHQEPLHA</sequence>
<reference evidence="9" key="1">
    <citation type="journal article" date="2020" name="J. Eukaryot. Microbiol.">
        <title>De novo Sequencing, Assembly and Annotation of the Transcriptome for the Free-Living Testate Amoeba Arcella intermedia.</title>
        <authorList>
            <person name="Ribeiro G.M."/>
            <person name="Porfirio-Sousa A.L."/>
            <person name="Maurer-Alcala X.X."/>
            <person name="Katz L.A."/>
            <person name="Lahr D.J.G."/>
        </authorList>
    </citation>
    <scope>NUCLEOTIDE SEQUENCE</scope>
</reference>
<evidence type="ECO:0000256" key="5">
    <source>
        <dbReference type="ARBA" id="ARBA00022927"/>
    </source>
</evidence>
<evidence type="ECO:0000256" key="3">
    <source>
        <dbReference type="ARBA" id="ARBA00022448"/>
    </source>
</evidence>
<dbReference type="AlphaFoldDB" id="A0A6B2LJW0"/>
<keyword evidence="5" id="KW-0653">Protein transport</keyword>
<evidence type="ECO:0008006" key="10">
    <source>
        <dbReference type="Google" id="ProtNLM"/>
    </source>
</evidence>
<proteinExistence type="inferred from homology"/>
<comment type="similarity">
    <text evidence="2">Belongs to the SNF7 family.</text>
</comment>
<dbReference type="GO" id="GO:0006900">
    <property type="term" value="P:vesicle budding from membrane"/>
    <property type="evidence" value="ECO:0007669"/>
    <property type="project" value="TreeGrafter"/>
</dbReference>
<accession>A0A6B2LJW0</accession>
<dbReference type="GO" id="GO:0015031">
    <property type="term" value="P:protein transport"/>
    <property type="evidence" value="ECO:0007669"/>
    <property type="project" value="UniProtKB-KW"/>
</dbReference>
<evidence type="ECO:0000256" key="2">
    <source>
        <dbReference type="ARBA" id="ARBA00006190"/>
    </source>
</evidence>
<name>A0A6B2LJW0_9EUKA</name>
<dbReference type="GO" id="GO:0005771">
    <property type="term" value="C:multivesicular body"/>
    <property type="evidence" value="ECO:0007669"/>
    <property type="project" value="TreeGrafter"/>
</dbReference>
<keyword evidence="7" id="KW-0175">Coiled coil</keyword>
<dbReference type="PANTHER" id="PTHR22761">
    <property type="entry name" value="CHARGED MULTIVESICULAR BODY PROTEIN"/>
    <property type="match status" value="1"/>
</dbReference>
<keyword evidence="4" id="KW-0967">Endosome</keyword>
<feature type="region of interest" description="Disordered" evidence="8">
    <location>
        <begin position="174"/>
        <end position="197"/>
    </location>
</feature>
<evidence type="ECO:0000313" key="9">
    <source>
        <dbReference type="EMBL" id="NDV37101.1"/>
    </source>
</evidence>
<dbReference type="InterPro" id="IPR005024">
    <property type="entry name" value="Snf7_fam"/>
</dbReference>
<comment type="subcellular location">
    <subcellularLocation>
        <location evidence="1">Endosome membrane</location>
    </subcellularLocation>
</comment>
<evidence type="ECO:0000256" key="6">
    <source>
        <dbReference type="ARBA" id="ARBA00023136"/>
    </source>
</evidence>